<dbReference type="EC" id="2.7.7.88" evidence="11"/>
<dbReference type="PIRSF" id="PIRSF000830">
    <property type="entry name" value="RNA_pol_ParamyxoV"/>
    <property type="match status" value="1"/>
</dbReference>
<evidence type="ECO:0000256" key="2">
    <source>
        <dbReference type="ARBA" id="ARBA00022664"/>
    </source>
</evidence>
<dbReference type="EC" id="3.6.1.-" evidence="11"/>
<dbReference type="GO" id="GO:0005524">
    <property type="term" value="F:ATP binding"/>
    <property type="evidence" value="ECO:0007669"/>
    <property type="project" value="UniProtKB-KW"/>
</dbReference>
<keyword evidence="11" id="KW-0489">Methyltransferase</keyword>
<evidence type="ECO:0000256" key="7">
    <source>
        <dbReference type="ARBA" id="ARBA00022840"/>
    </source>
</evidence>
<comment type="function">
    <text evidence="11">RNA-directed RNA polymerase that catalyzes the transcription of viral mRNAs, their capping and polyadenylation. The template is composed of the viral RNA tightly encapsidated by the nucleoprotein (N). The viral polymerase binds to the genomic RNA at the 3' leader promoter, and transcribes subsequently all viral mRNAs with a decreasing efficiency. The first gene is the most transcribed, and the last the least transcribed. The viral phosphoprotein acts as a processivity factor. Capping is concomitant with initiation of mRNA transcription. Indeed, a GDP polyribonucleotidyl transferase (PRNTase) adds the cap structure when the nascent RNA chain length has reached few nucleotides. Ribose 2'-O methylation of viral mRNA cap precedes and facilitates subsequent guanine-N-7 methylation, both activities being carried by the viral polymerase. Polyadenylation of mRNAs occur by a stuttering mechanism at a slipery stop site present at the end viral genes. After finishing transcription of a mRNA, the polymerase can resume transcription of the downstream gene.</text>
</comment>
<evidence type="ECO:0000313" key="15">
    <source>
        <dbReference type="Proteomes" id="UP000677460"/>
    </source>
</evidence>
<keyword evidence="3 11" id="KW-0808">Transferase</keyword>
<keyword evidence="4 11" id="KW-0949">S-adenosyl-L-methionine</keyword>
<keyword evidence="1 11" id="KW-0696">RNA-directed RNA polymerase</keyword>
<dbReference type="GO" id="GO:0004482">
    <property type="term" value="F:mRNA 5'-cap (guanine-N7-)-methyltransferase activity"/>
    <property type="evidence" value="ECO:0007669"/>
    <property type="project" value="InterPro"/>
</dbReference>
<proteinExistence type="inferred from homology"/>
<keyword evidence="8 11" id="KW-0693">Viral RNA replication</keyword>
<dbReference type="Pfam" id="PF00946">
    <property type="entry name" value="Mononeg_RNA_pol"/>
    <property type="match status" value="1"/>
</dbReference>
<comment type="catalytic activity">
    <reaction evidence="11">
        <text>a 5'-end (5'-triphosphoguanosine)-(2'-O-methyladenylyl)-adenylyl-cytidylyl-adenosine in mRNA + S-adenosyl-L-methionine = a 5'-end (N(7)-methyl 5'-triphosphoguanosine)-(2'-O-methyladenylyl)-adenylyl-cytidylyl-adenosine in mRNA + S-adenosyl-L-homocysteine</text>
        <dbReference type="Rhea" id="RHEA:65440"/>
        <dbReference type="Rhea" id="RHEA-COMP:16798"/>
        <dbReference type="Rhea" id="RHEA-COMP:16801"/>
        <dbReference type="ChEBI" id="CHEBI:57856"/>
        <dbReference type="ChEBI" id="CHEBI:59789"/>
        <dbReference type="ChEBI" id="CHEBI:156482"/>
        <dbReference type="ChEBI" id="CHEBI:156483"/>
    </reaction>
</comment>
<dbReference type="GO" id="GO:0044423">
    <property type="term" value="C:virion component"/>
    <property type="evidence" value="ECO:0007669"/>
    <property type="project" value="UniProtKB-KW"/>
</dbReference>
<comment type="similarity">
    <text evidence="11">Belongs to the paramyxovirus L protein family.</text>
</comment>
<comment type="function">
    <text evidence="11">RNA-directed RNA polymerase that catalyzes the replication of viral genomic RNA. The template is composed of the viral RNA tightly encapsidated by the nucleoprotein (N). The replicase mode is dependent on intracellular N protein concentration. In this mode, the polymerase replicates the whole viral genome without recognizing transcriptional signals, and the replicated genome is not caped or polyadenylated.</text>
</comment>
<dbReference type="InterPro" id="IPR014023">
    <property type="entry name" value="Mononeg_RNA_pol_cat"/>
</dbReference>
<sequence>MYETIVEDDDFVIDNLDDNTEEYRNITPLTPEKHLSSPITTTLLERLHKILDTIAIDEKHIKLSGPFPPRVNAFTNYFRRYPHEAYSSLKKYAYQFCSALDFCAVRPQTLTAHDYPFLFSLTAETSYRLQTDFKLAKDIFAQELDAYLFHMSGLLNHKQINALREKLTPPTTLGLRVVTSARQVQLWSDIVEKYRYNYAKNNQMRKLTIGPLRVILCDGFLLIKHDVFTEWKLLTFEQLQMIQDCCLARHNVELALQFNFHNGTKMLTQHVDSILRWQEDVLVKLGNDGYELVKAPESVFKAWINSLTNGDLLTYSSYDRTLDKMRDKERDLQSTYDLTGAMHRIVLTVTDLHDAAELFGLAKLSGHPTVDPYKSARSVRKEAQGRGRVLPFAMKQTVRMFKHLTISGYLNKNGEWPPFFCEPALDTTLRRLYLNRVTSLPIGCYPLNEIDSIIFGKFCEVDYSEDYLKFMDDKAICPGASEMSKFWFNGQKDETRRLLQKTIELHHIDMIALIERFRKGQFSEEELVIELTQKERELKIAARCFCKLTYNVRLFFTYTEWLLKKQFMGHYMPQQTMTMSNTETKQRLYNLTRGAKAKNRTFLEVDYSRWNLRMRHTTVDPIAEILNDIFGLPGLFTQAHRFFERATVVMTDKHSLPAGADPDVPVTRWPVSDLVWRGTHEGGFEGIQQALWTTFTIAMMYWVLYDQNLAFIMAGQGDNQVFVLTFDESVEDSAHQLRKLLAIMEVRCSFLNHTVKPEECIDSQTVLTYSKDIYVDGNHVLYNLKFAARSFRREEVDIPSLSTEISSISASAVACADNVYETPRAIFWKTYQTLRFLSNRRSSKNYEPEHVSLSKLLLNKKLLKFAILLPGSLGGLPTMSWTRFFIKGEVDDLSWDVPAILTLAKEDPIFGWDMALLLEGNYTSSKPNLQQLILDPHSIPVERPKDLKRLVKDAIAQRLPALTKNEWLYQLISDKDDAAGRSLMETLATARPFYPEIMHDIYALSPSGIRDAMLARFTLTRTISNITGNPNFSREILGANARLLDFVIKRYDAAALKRGVPVLPKTAYDTCIRLRKLWGPDIEHKNIGVYNPFDFKLKFADSSVPMISASSRCAGKSLTTEIGPYPPNFGTHTRQKLGNHGITVISSSSTVADLKRLVVLFSELGSTPELDEILSRISIARCPRTIRQLATILPTAYGGTAAHRHAALNRSAFSILGSRTVPTHLNFCTDLAGKLSGGEFDYPVAFQEFTLVLTNIYQVLTTYDLLDVNASIGFALTDDYEPLPTEPVVCDPPKIECNWEVTTNNKLVYISNFQIAEQPDVPAVNQVPHVQSKNIPPAVLVYNKLLAKYCSKRKLFSSTSVVNLPVDLIDMKEFTHCPFLDLIAGTCYFIQTMSVYLTITEYTKDANVFLSATIRKMCNSCSGLLTRMMLHPLFQGTQQAKEAGVLCTPGQSGARAAADNFAGELYTYTYLNISARSMLTKNIPLILFADYMSYGATISEMHAYSLIAMQSYDPKKILVTGYQRSMLVAARQGLYFSSRALTVALNFRATVHELARGRRLRNEQGANSFDTKFVLQYCNETPEEAIRALRELPLDERRQITILDPPPLSFGPTKGKCIIEDTSFDGSLRPTHTCSDTDERNRRADRFLSLLVRPLGVYSSAVSVWLSIFKMYKKSFIKKRVVSIGVGHGAVAASALMLSAYQVYGIDLRSSFPIITQREATYIPPEVVETGMLAKFKWSNFVSTCGGDVIQNADKLTDTEAADTWVIDIEQDFNELEPVLDHVPIGVTLIVRFICCADWAMFAYDAMNATGCYNTSAVRTTHKQSYIMICENFRGYNKNANYQRYAITSCSPWKSSVIKDLKYSVRRVNHFLRPVGESVKVISSHELLRISEKLRNDALNSPYADIREILNAKSIALSNVANFFLDLPTMVNVKERIHLLSSDEQRLFAGWYSNTQLPLDEISYPLLS</sequence>
<evidence type="ECO:0000256" key="10">
    <source>
        <dbReference type="ARBA" id="ARBA00023268"/>
    </source>
</evidence>
<protein>
    <recommendedName>
        <fullName evidence="11">RNA-directed RNA polymerase L</fullName>
        <shortName evidence="11">Protein L</shortName>
    </recommendedName>
    <alternativeName>
        <fullName evidence="11">Large structural protein</fullName>
    </alternativeName>
    <alternativeName>
        <fullName evidence="11">Replicase</fullName>
    </alternativeName>
    <alternativeName>
        <fullName evidence="11">Transcriptase</fullName>
    </alternativeName>
    <domain>
        <recommendedName>
            <fullName evidence="11">RNA-directed RNA polymerase</fullName>
            <ecNumber evidence="11">2.7.7.48</ecNumber>
        </recommendedName>
    </domain>
    <domain>
        <recommendedName>
            <fullName evidence="11">GTP phosphohydrolase</fullName>
            <ecNumber evidence="11">3.6.1.-</ecNumber>
        </recommendedName>
    </domain>
    <domain>
        <recommendedName>
            <fullName evidence="11">GDP polyribonucleotidyltransferase</fullName>
            <ecNumber evidence="11">2.7.7.88</ecNumber>
        </recommendedName>
        <alternativeName>
            <fullName evidence="11">PRNTase</fullName>
        </alternativeName>
    </domain>
    <domain>
        <recommendedName>
            <fullName evidence="11">mRNA (nucleoside-2'-O-)-methyltransferase</fullName>
            <shortName evidence="11">N1-2'-O-MTase</shortName>
            <ecNumber evidence="11">2.1.1.-</ecNumber>
        </recommendedName>
    </domain>
    <domain>
        <recommendedName>
            <fullName evidence="11">mRNA (guanine-N(7)-)-methyltransferase</fullName>
            <shortName evidence="11">G-N7-MTase</shortName>
        </recommendedName>
    </domain>
</protein>
<comment type="catalytic activity">
    <reaction evidence="11">
        <text>RNA(n) + a ribonucleoside 5'-triphosphate = RNA(n+1) + diphosphate</text>
        <dbReference type="Rhea" id="RHEA:21248"/>
        <dbReference type="Rhea" id="RHEA-COMP:14527"/>
        <dbReference type="Rhea" id="RHEA-COMP:17342"/>
        <dbReference type="ChEBI" id="CHEBI:33019"/>
        <dbReference type="ChEBI" id="CHEBI:61557"/>
        <dbReference type="ChEBI" id="CHEBI:140395"/>
        <dbReference type="EC" id="2.7.7.48"/>
    </reaction>
</comment>
<reference evidence="14" key="1">
    <citation type="journal article" date="2018" name="Viruses">
        <title>Molecular Characterization and Geographic Distribution of a Mymonavirus in the Population of Botrytis cinerea.</title>
        <authorList>
            <person name="Hao F."/>
            <person name="Wu M."/>
            <person name="Li G."/>
        </authorList>
    </citation>
    <scope>NUCLEOTIDE SEQUENCE</scope>
    <source>
        <strain evidence="14">Ecan17-2</strain>
    </source>
</reference>
<dbReference type="EC" id="2.7.7.48" evidence="11"/>
<dbReference type="PROSITE" id="PS50526">
    <property type="entry name" value="RDRP_SSRNA_NEG_NONSEG"/>
    <property type="match status" value="1"/>
</dbReference>
<keyword evidence="2 11" id="KW-0507">mRNA processing</keyword>
<organism evidence="14">
    <name type="scientific">Botrytis cinerea mymonavirus 1</name>
    <dbReference type="NCBI Taxonomy" id="2306887"/>
    <lineage>
        <taxon>Viruses</taxon>
        <taxon>Riboviria</taxon>
        <taxon>Orthornavirae</taxon>
        <taxon>Negarnaviricota</taxon>
        <taxon>Haploviricotina</taxon>
        <taxon>Monjiviricetes</taxon>
        <taxon>Mononegavirales</taxon>
        <taxon>Mymonaviridae</taxon>
        <taxon>Sclerotimonavirus</taxon>
        <taxon>Sclerotimonavirus botrytidis</taxon>
    </lineage>
</organism>
<evidence type="ECO:0000256" key="8">
    <source>
        <dbReference type="ARBA" id="ARBA00022953"/>
    </source>
</evidence>
<evidence type="ECO:0000256" key="3">
    <source>
        <dbReference type="ARBA" id="ARBA00022679"/>
    </source>
</evidence>
<dbReference type="InterPro" id="IPR016269">
    <property type="entry name" value="RNA-dir_pol_paramyxovirus"/>
</dbReference>
<name>A0A346RSR8_9MONO</name>
<dbReference type="KEGG" id="vg:80535966"/>
<dbReference type="GeneID" id="80535966"/>
<evidence type="ECO:0000313" key="14">
    <source>
        <dbReference type="EMBL" id="AXS76906.1"/>
    </source>
</evidence>
<accession>A0A346RSR8</accession>
<dbReference type="RefSeq" id="YP_010797952.1">
    <property type="nucleotide sequence ID" value="NC_076265.1"/>
</dbReference>
<dbReference type="GO" id="GO:0030430">
    <property type="term" value="C:host cell cytoplasm"/>
    <property type="evidence" value="ECO:0007669"/>
    <property type="project" value="UniProtKB-SubCell"/>
</dbReference>
<dbReference type="GO" id="GO:0003968">
    <property type="term" value="F:RNA-directed RNA polymerase activity"/>
    <property type="evidence" value="ECO:0007669"/>
    <property type="project" value="UniProtKB-KW"/>
</dbReference>
<evidence type="ECO:0000259" key="13">
    <source>
        <dbReference type="PROSITE" id="PS50526"/>
    </source>
</evidence>
<keyword evidence="12" id="KW-1133">Transmembrane helix</keyword>
<keyword evidence="12" id="KW-0812">Transmembrane</keyword>
<keyword evidence="6 11" id="KW-0547">Nucleotide-binding</keyword>
<evidence type="ECO:0000256" key="4">
    <source>
        <dbReference type="ARBA" id="ARBA00022691"/>
    </source>
</evidence>
<dbReference type="EC" id="2.1.1.-" evidence="11"/>
<keyword evidence="15" id="KW-1185">Reference proteome</keyword>
<evidence type="ECO:0000256" key="1">
    <source>
        <dbReference type="ARBA" id="ARBA00022484"/>
    </source>
</evidence>
<evidence type="ECO:0000256" key="11">
    <source>
        <dbReference type="PIRNR" id="PIRNR000830"/>
    </source>
</evidence>
<evidence type="ECO:0000256" key="5">
    <source>
        <dbReference type="ARBA" id="ARBA00022695"/>
    </source>
</evidence>
<feature type="domain" description="RdRp catalytic" evidence="13">
    <location>
        <begin position="599"/>
        <end position="777"/>
    </location>
</feature>
<evidence type="ECO:0000256" key="6">
    <source>
        <dbReference type="ARBA" id="ARBA00022741"/>
    </source>
</evidence>
<dbReference type="EMBL" id="MH648611">
    <property type="protein sequence ID" value="AXS76906.1"/>
    <property type="molecule type" value="Viral_cRNA"/>
</dbReference>
<keyword evidence="7 11" id="KW-0067">ATP-binding</keyword>
<dbReference type="GO" id="GO:0003924">
    <property type="term" value="F:GTPase activity"/>
    <property type="evidence" value="ECO:0007669"/>
    <property type="project" value="RHEA"/>
</dbReference>
<comment type="catalytic activity">
    <reaction evidence="11">
        <text>a 5'-end triphospho-adenylyl-adenylyl-cytidylyl-adenosine in mRNA + GDP + H(+) = a 5'-end (5'-triphosphoguanosine)-adenylyl-adenylyl-cytidylyl-adenosine in mRNA + diphosphate</text>
        <dbReference type="Rhea" id="RHEA:65436"/>
        <dbReference type="Rhea" id="RHEA-COMP:16797"/>
        <dbReference type="Rhea" id="RHEA-COMP:16799"/>
        <dbReference type="ChEBI" id="CHEBI:15378"/>
        <dbReference type="ChEBI" id="CHEBI:33019"/>
        <dbReference type="ChEBI" id="CHEBI:58189"/>
        <dbReference type="ChEBI" id="CHEBI:156484"/>
        <dbReference type="ChEBI" id="CHEBI:156503"/>
    </reaction>
</comment>
<feature type="transmembrane region" description="Helical" evidence="12">
    <location>
        <begin position="1681"/>
        <end position="1704"/>
    </location>
</feature>
<comment type="catalytic activity">
    <reaction evidence="11">
        <text>GTP + H2O = GDP + phosphate + H(+)</text>
        <dbReference type="Rhea" id="RHEA:19669"/>
        <dbReference type="ChEBI" id="CHEBI:15377"/>
        <dbReference type="ChEBI" id="CHEBI:15378"/>
        <dbReference type="ChEBI" id="CHEBI:37565"/>
        <dbReference type="ChEBI" id="CHEBI:43474"/>
        <dbReference type="ChEBI" id="CHEBI:58189"/>
    </reaction>
</comment>
<dbReference type="Proteomes" id="UP000677460">
    <property type="component" value="Segment"/>
</dbReference>
<comment type="catalytic activity">
    <reaction evidence="11">
        <text>a 5'-end (5'-triphosphoguanosine)-adenylyl-adenylyl-cytidylyl-adenosine in mRNA + S-adenosyl-L-methionine = a 5'-end (5'-triphosphoguanosine)-(2'-O-methyladenylyl)-adenylyl-cytidylyl-adenosine in mRNA + S-adenosyl-L-homocysteine + H(+)</text>
        <dbReference type="Rhea" id="RHEA:65380"/>
        <dbReference type="Rhea" id="RHEA-COMP:16797"/>
        <dbReference type="Rhea" id="RHEA-COMP:16801"/>
        <dbReference type="ChEBI" id="CHEBI:15378"/>
        <dbReference type="ChEBI" id="CHEBI:57856"/>
        <dbReference type="ChEBI" id="CHEBI:59789"/>
        <dbReference type="ChEBI" id="CHEBI:156482"/>
        <dbReference type="ChEBI" id="CHEBI:156484"/>
    </reaction>
</comment>
<keyword evidence="11" id="KW-0946">Virion</keyword>
<evidence type="ECO:0000256" key="9">
    <source>
        <dbReference type="ARBA" id="ARBA00023042"/>
    </source>
</evidence>
<feature type="transmembrane region" description="Helical" evidence="12">
    <location>
        <begin position="1647"/>
        <end position="1669"/>
    </location>
</feature>
<keyword evidence="11" id="KW-1035">Host cytoplasm</keyword>
<evidence type="ECO:0000256" key="12">
    <source>
        <dbReference type="SAM" id="Phobius"/>
    </source>
</evidence>
<keyword evidence="12" id="KW-0472">Membrane</keyword>
<keyword evidence="10" id="KW-0511">Multifunctional enzyme</keyword>
<comment type="catalytic activity">
    <reaction evidence="11">
        <text>a 5'-end (5'-triphosphoguanosine)-adenylyl-adenylyl-cytidylyl-adenosine in mRNA + 2 S-adenosyl-L-methionine = a 5'-end (N(7)-methyl 5'-triphosphoguanosine)-(2'-O-methyladenylyl)-adenylyl-cytidylyl-adenosine in mRNA + 2 S-adenosyl-L-homocysteine + H(+)</text>
        <dbReference type="Rhea" id="RHEA:65376"/>
        <dbReference type="Rhea" id="RHEA-COMP:16797"/>
        <dbReference type="Rhea" id="RHEA-COMP:16798"/>
        <dbReference type="ChEBI" id="CHEBI:15378"/>
        <dbReference type="ChEBI" id="CHEBI:57856"/>
        <dbReference type="ChEBI" id="CHEBI:59789"/>
        <dbReference type="ChEBI" id="CHEBI:156483"/>
        <dbReference type="ChEBI" id="CHEBI:156484"/>
    </reaction>
</comment>
<keyword evidence="9 11" id="KW-0506">mRNA capping</keyword>
<keyword evidence="5 11" id="KW-0548">Nucleotidyltransferase</keyword>
<comment type="subcellular location">
    <subcellularLocation>
        <location evidence="11">Virion</location>
    </subcellularLocation>
    <subcellularLocation>
        <location evidence="11">Host cytoplasm</location>
    </subcellularLocation>
</comment>